<dbReference type="Proteomes" id="UP001150904">
    <property type="component" value="Unassembled WGS sequence"/>
</dbReference>
<accession>A0A9W9M5H2</accession>
<keyword evidence="3" id="KW-1185">Reference proteome</keyword>
<feature type="compositionally biased region" description="Low complexity" evidence="1">
    <location>
        <begin position="335"/>
        <end position="349"/>
    </location>
</feature>
<feature type="compositionally biased region" description="Acidic residues" evidence="1">
    <location>
        <begin position="311"/>
        <end position="331"/>
    </location>
</feature>
<name>A0A9W9M5H2_9EURO</name>
<evidence type="ECO:0000313" key="2">
    <source>
        <dbReference type="EMBL" id="KAJ5190466.1"/>
    </source>
</evidence>
<dbReference type="EMBL" id="JAPQKR010000016">
    <property type="protein sequence ID" value="KAJ5190466.1"/>
    <property type="molecule type" value="Genomic_DNA"/>
</dbReference>
<gene>
    <name evidence="2" type="ORF">N7498_009451</name>
</gene>
<proteinExistence type="predicted"/>
<reference evidence="2" key="2">
    <citation type="journal article" date="2023" name="IMA Fungus">
        <title>Comparative genomic study of the Penicillium genus elucidates a diverse pangenome and 15 lateral gene transfer events.</title>
        <authorList>
            <person name="Petersen C."/>
            <person name="Sorensen T."/>
            <person name="Nielsen M.R."/>
            <person name="Sondergaard T.E."/>
            <person name="Sorensen J.L."/>
            <person name="Fitzpatrick D.A."/>
            <person name="Frisvad J.C."/>
            <person name="Nielsen K.L."/>
        </authorList>
    </citation>
    <scope>NUCLEOTIDE SEQUENCE</scope>
    <source>
        <strain evidence="2">IBT 15544</strain>
    </source>
</reference>
<feature type="compositionally biased region" description="Basic and acidic residues" evidence="1">
    <location>
        <begin position="290"/>
        <end position="310"/>
    </location>
</feature>
<dbReference type="RefSeq" id="XP_058303406.1">
    <property type="nucleotide sequence ID" value="XM_058456507.1"/>
</dbReference>
<evidence type="ECO:0000256" key="1">
    <source>
        <dbReference type="SAM" id="MobiDB-lite"/>
    </source>
</evidence>
<comment type="caution">
    <text evidence="2">The sequence shown here is derived from an EMBL/GenBank/DDBJ whole genome shotgun (WGS) entry which is preliminary data.</text>
</comment>
<reference evidence="2" key="1">
    <citation type="submission" date="2022-12" db="EMBL/GenBank/DDBJ databases">
        <authorList>
            <person name="Petersen C."/>
        </authorList>
    </citation>
    <scope>NUCLEOTIDE SEQUENCE</scope>
    <source>
        <strain evidence="2">IBT 15544</strain>
    </source>
</reference>
<feature type="compositionally biased region" description="Basic residues" evidence="1">
    <location>
        <begin position="350"/>
        <end position="361"/>
    </location>
</feature>
<organism evidence="2 3">
    <name type="scientific">Penicillium cinerascens</name>
    <dbReference type="NCBI Taxonomy" id="70096"/>
    <lineage>
        <taxon>Eukaryota</taxon>
        <taxon>Fungi</taxon>
        <taxon>Dikarya</taxon>
        <taxon>Ascomycota</taxon>
        <taxon>Pezizomycotina</taxon>
        <taxon>Eurotiomycetes</taxon>
        <taxon>Eurotiomycetidae</taxon>
        <taxon>Eurotiales</taxon>
        <taxon>Aspergillaceae</taxon>
        <taxon>Penicillium</taxon>
    </lineage>
</organism>
<evidence type="ECO:0000313" key="3">
    <source>
        <dbReference type="Proteomes" id="UP001150904"/>
    </source>
</evidence>
<dbReference type="OrthoDB" id="5411773at2759"/>
<feature type="region of interest" description="Disordered" evidence="1">
    <location>
        <begin position="214"/>
        <end position="240"/>
    </location>
</feature>
<feature type="region of interest" description="Disordered" evidence="1">
    <location>
        <begin position="290"/>
        <end position="376"/>
    </location>
</feature>
<dbReference type="GeneID" id="83183808"/>
<dbReference type="AlphaFoldDB" id="A0A9W9M5H2"/>
<sequence length="593" mass="67109">MSDHSEAMGPPGDMVYRKPAVLSFEIIQHTGIFFEEQLYTQALNLLFSTLASGTYASEAVIAPLPQHIALAGTFLVHPSTTTRAKTAEQKEAAHVALRLLRLISTLITPQDARLDLAFCFKHTQTSRSGRLLYANEDSSPDLPHDKTDWQRLGVANESSLWSRAEDFWHAVGWAFNCSVLHSERWEHWQIWLRFMCDILLDDWNVRVQEYEEFQEKKQKDGQEPTTPEQPKGKGARSKKNDGLDIFRESMLFRYIHGNRHGQNRRIIRAIFADGSTASVNEFRQVFPKELKHSKSKARPEKAKKRDREVNFEQEEYGDYLSQDESDEEGNETTDPSMSNSRSSSPPAGSKSRRTKRTRRGTRSAADPTAAEPLRDSADAVQTTLTHHGGGVSTMGGLESLGLRKRLLGLLSRVSERIPSDFIHFSELYYLFVENIRPLPLPIFQTFVSPYVLPELPDEQQTTLCQALLLFMLESSAPNMHDEDLNQDNMENCFLPFAASTASIVDNVKVSIILEASIILLANSNMLTLTPSFKEAIENGILRRAERAQDDMRRSAASRNMESLEWCWLVESGERLMFLVELLASRPSQQASQG</sequence>
<protein>
    <submittedName>
        <fullName evidence="2">Uncharacterized protein</fullName>
    </submittedName>
</protein>